<evidence type="ECO:0000313" key="1">
    <source>
        <dbReference type="Proteomes" id="UP000087171"/>
    </source>
</evidence>
<protein>
    <submittedName>
        <fullName evidence="2">Uncharacterized protein LOC101512102</fullName>
    </submittedName>
</protein>
<evidence type="ECO:0000313" key="2">
    <source>
        <dbReference type="RefSeq" id="XP_004505829.1"/>
    </source>
</evidence>
<proteinExistence type="predicted"/>
<dbReference type="RefSeq" id="XP_004505829.1">
    <property type="nucleotide sequence ID" value="XM_004505772.3"/>
</dbReference>
<reference evidence="2" key="2">
    <citation type="submission" date="2025-08" db="UniProtKB">
        <authorList>
            <consortium name="RefSeq"/>
        </authorList>
    </citation>
    <scope>IDENTIFICATION</scope>
    <source>
        <tissue evidence="2">Etiolated seedlings</tissue>
    </source>
</reference>
<reference evidence="1" key="1">
    <citation type="journal article" date="2013" name="Nat. Biotechnol.">
        <title>Draft genome sequence of chickpea (Cicer arietinum) provides a resource for trait improvement.</title>
        <authorList>
            <person name="Varshney R.K."/>
            <person name="Song C."/>
            <person name="Saxena R.K."/>
            <person name="Azam S."/>
            <person name="Yu S."/>
            <person name="Sharpe A.G."/>
            <person name="Cannon S."/>
            <person name="Baek J."/>
            <person name="Rosen B.D."/>
            <person name="Tar'an B."/>
            <person name="Millan T."/>
            <person name="Zhang X."/>
            <person name="Ramsay L.D."/>
            <person name="Iwata A."/>
            <person name="Wang Y."/>
            <person name="Nelson W."/>
            <person name="Farmer A.D."/>
            <person name="Gaur P.M."/>
            <person name="Soderlund C."/>
            <person name="Penmetsa R.V."/>
            <person name="Xu C."/>
            <person name="Bharti A.K."/>
            <person name="He W."/>
            <person name="Winter P."/>
            <person name="Zhao S."/>
            <person name="Hane J.K."/>
            <person name="Carrasquilla-Garcia N."/>
            <person name="Condie J.A."/>
            <person name="Upadhyaya H.D."/>
            <person name="Luo M.C."/>
            <person name="Thudi M."/>
            <person name="Gowda C.L."/>
            <person name="Singh N.P."/>
            <person name="Lichtenzveig J."/>
            <person name="Gali K.K."/>
            <person name="Rubio J."/>
            <person name="Nadarajan N."/>
            <person name="Dolezel J."/>
            <person name="Bansal K.C."/>
            <person name="Xu X."/>
            <person name="Edwards D."/>
            <person name="Zhang G."/>
            <person name="Kahl G."/>
            <person name="Gil J."/>
            <person name="Singh K.B."/>
            <person name="Datta S.K."/>
            <person name="Jackson S.A."/>
            <person name="Wang J."/>
            <person name="Cook D.R."/>
        </authorList>
    </citation>
    <scope>NUCLEOTIDE SEQUENCE [LARGE SCALE GENOMIC DNA]</scope>
    <source>
        <strain evidence="1">cv. CDC Frontier</strain>
    </source>
</reference>
<organism evidence="1 2">
    <name type="scientific">Cicer arietinum</name>
    <name type="common">Chickpea</name>
    <name type="synonym">Garbanzo</name>
    <dbReference type="NCBI Taxonomy" id="3827"/>
    <lineage>
        <taxon>Eukaryota</taxon>
        <taxon>Viridiplantae</taxon>
        <taxon>Streptophyta</taxon>
        <taxon>Embryophyta</taxon>
        <taxon>Tracheophyta</taxon>
        <taxon>Spermatophyta</taxon>
        <taxon>Magnoliopsida</taxon>
        <taxon>eudicotyledons</taxon>
        <taxon>Gunneridae</taxon>
        <taxon>Pentapetalae</taxon>
        <taxon>rosids</taxon>
        <taxon>fabids</taxon>
        <taxon>Fabales</taxon>
        <taxon>Fabaceae</taxon>
        <taxon>Papilionoideae</taxon>
        <taxon>50 kb inversion clade</taxon>
        <taxon>NPAAA clade</taxon>
        <taxon>Hologalegina</taxon>
        <taxon>IRL clade</taxon>
        <taxon>Cicereae</taxon>
        <taxon>Cicer</taxon>
    </lineage>
</organism>
<sequence>MYPPHTIIFLSSTEGPSATRTFIFTPKFLAKINIRFVLFSLHRESLPPPPHFSNNLLWRPSSSSPRQLFVICSALSPTINPSPSWITLQLRFFSPCTVWPLLSPTNFPATFFLSLISTMHVQKMMKPGGFMAKIHISIVVGDDEDSQEKVKRRRNCLCKQGWENWKSLILCGKYIIDSVDLF</sequence>
<dbReference type="AlphaFoldDB" id="A0A1S2YJQ8"/>
<keyword evidence="1" id="KW-1185">Reference proteome</keyword>
<accession>A0A1S2YJQ8</accession>
<name>A0A1S2YJQ8_CICAR</name>
<dbReference type="Proteomes" id="UP000087171">
    <property type="component" value="Chromosome Ca6"/>
</dbReference>
<gene>
    <name evidence="2" type="primary">LOC101512102</name>
</gene>
<dbReference type="PaxDb" id="3827-XP_004505829.1"/>